<gene>
    <name evidence="5" type="ORF">ACJRO7_032840</name>
</gene>
<dbReference type="InterPro" id="IPR000157">
    <property type="entry name" value="TIR_dom"/>
</dbReference>
<dbReference type="Gene3D" id="3.40.50.300">
    <property type="entry name" value="P-loop containing nucleotide triphosphate hydrolases"/>
    <property type="match status" value="1"/>
</dbReference>
<dbReference type="SMART" id="SM00255">
    <property type="entry name" value="TIR"/>
    <property type="match status" value="1"/>
</dbReference>
<dbReference type="PANTHER" id="PTHR11017:SF570">
    <property type="entry name" value="DISEASE RESISTANCE PROTEIN (TIR-NBS CLASS)-RELATED"/>
    <property type="match status" value="1"/>
</dbReference>
<dbReference type="InterPro" id="IPR027417">
    <property type="entry name" value="P-loop_NTPase"/>
</dbReference>
<dbReference type="GO" id="GO:0051707">
    <property type="term" value="P:response to other organism"/>
    <property type="evidence" value="ECO:0007669"/>
    <property type="project" value="UniProtKB-ARBA"/>
</dbReference>
<dbReference type="Gene3D" id="3.80.10.10">
    <property type="entry name" value="Ribonuclease Inhibitor"/>
    <property type="match status" value="3"/>
</dbReference>
<dbReference type="Pfam" id="PF00560">
    <property type="entry name" value="LRR_1"/>
    <property type="match status" value="1"/>
</dbReference>
<dbReference type="AlphaFoldDB" id="A0ABD3JKB0"/>
<dbReference type="Pfam" id="PF23282">
    <property type="entry name" value="WHD_ROQ1"/>
    <property type="match status" value="1"/>
</dbReference>
<evidence type="ECO:0000256" key="2">
    <source>
        <dbReference type="ARBA" id="ARBA00022737"/>
    </source>
</evidence>
<dbReference type="InterPro" id="IPR002182">
    <property type="entry name" value="NB-ARC"/>
</dbReference>
<dbReference type="InterPro" id="IPR035897">
    <property type="entry name" value="Toll_tir_struct_dom_sf"/>
</dbReference>
<dbReference type="InterPro" id="IPR001611">
    <property type="entry name" value="Leu-rich_rpt"/>
</dbReference>
<dbReference type="Gene3D" id="1.10.8.430">
    <property type="entry name" value="Helical domain of apoptotic protease-activating factors"/>
    <property type="match status" value="1"/>
</dbReference>
<dbReference type="SUPFAM" id="SSF52058">
    <property type="entry name" value="L domain-like"/>
    <property type="match status" value="2"/>
</dbReference>
<dbReference type="PRINTS" id="PR00364">
    <property type="entry name" value="DISEASERSIST"/>
</dbReference>
<keyword evidence="2" id="KW-0677">Repeat</keyword>
<dbReference type="GO" id="GO:0006952">
    <property type="term" value="P:defense response"/>
    <property type="evidence" value="ECO:0007669"/>
    <property type="project" value="UniProtKB-KW"/>
</dbReference>
<feature type="domain" description="TIR" evidence="4">
    <location>
        <begin position="10"/>
        <end position="176"/>
    </location>
</feature>
<comment type="caution">
    <text evidence="5">The sequence shown here is derived from an EMBL/GenBank/DDBJ whole genome shotgun (WGS) entry which is preliminary data.</text>
</comment>
<evidence type="ECO:0000256" key="3">
    <source>
        <dbReference type="ARBA" id="ARBA00022821"/>
    </source>
</evidence>
<dbReference type="InterPro" id="IPR058192">
    <property type="entry name" value="WHD_ROQ1-like"/>
</dbReference>
<evidence type="ECO:0000256" key="1">
    <source>
        <dbReference type="ARBA" id="ARBA00022614"/>
    </source>
</evidence>
<dbReference type="InterPro" id="IPR044974">
    <property type="entry name" value="Disease_R_plants"/>
</dbReference>
<dbReference type="InterPro" id="IPR042197">
    <property type="entry name" value="Apaf_helical"/>
</dbReference>
<name>A0ABD3JKB0_EUCGL</name>
<organism evidence="5 6">
    <name type="scientific">Eucalyptus globulus</name>
    <name type="common">Tasmanian blue gum</name>
    <dbReference type="NCBI Taxonomy" id="34317"/>
    <lineage>
        <taxon>Eukaryota</taxon>
        <taxon>Viridiplantae</taxon>
        <taxon>Streptophyta</taxon>
        <taxon>Embryophyta</taxon>
        <taxon>Tracheophyta</taxon>
        <taxon>Spermatophyta</taxon>
        <taxon>Magnoliopsida</taxon>
        <taxon>eudicotyledons</taxon>
        <taxon>Gunneridae</taxon>
        <taxon>Pentapetalae</taxon>
        <taxon>rosids</taxon>
        <taxon>malvids</taxon>
        <taxon>Myrtales</taxon>
        <taxon>Myrtaceae</taxon>
        <taxon>Myrtoideae</taxon>
        <taxon>Eucalypteae</taxon>
        <taxon>Eucalyptus</taxon>
    </lineage>
</organism>
<evidence type="ECO:0000313" key="5">
    <source>
        <dbReference type="EMBL" id="KAL3728149.1"/>
    </source>
</evidence>
<reference evidence="5 6" key="1">
    <citation type="submission" date="2024-11" db="EMBL/GenBank/DDBJ databases">
        <title>Chromosome-level genome assembly of Eucalyptus globulus Labill. provides insights into its genome evolution.</title>
        <authorList>
            <person name="Li X."/>
        </authorList>
    </citation>
    <scope>NUCLEOTIDE SEQUENCE [LARGE SCALE GENOMIC DNA]</scope>
    <source>
        <strain evidence="5">CL2024</strain>
        <tissue evidence="5">Fresh tender leaves</tissue>
    </source>
</reference>
<keyword evidence="6" id="KW-1185">Reference proteome</keyword>
<sequence>MAPVTNTSRMKYEVFLSFRGPDTRDNFVSCLFCDMKDIGICVFKDDENLRVGEKIEGELLQALDDSQIYIPIFSKGFATSSWCLREVAHIRDCTSKSDGKKEILPVFFNVTPDDVKCRTNLYRDALPEHEKKYDSREVKRWKDALVEVPTTVGWKLGGQEHGVLIKQIVQGVLLKLDGKNRRLPNHLVETDDLKHIEELLDVDSNDHVRFVVIHGTGGIGKSTLASIIFNRFRSKFNCSSFLEDVQSHDPLEMQKKLLAETQGVNFAQEIYDTNTGIDRIKKGLRKKKVLIVVDNVDDKKQLEKLAGSCDWFGCGSRIIVTLRHLGTIHNEDYQTQPSNYMHYSVKEMPSNQAIQLFSKYAFRSDTRPNDWYEFSKKVVSSVGRLPLTLQVVGSSFAIAVKSEWGDTLEDLKQAPHEDVRDTLMISINKLDKIGKAIFLDIACFCIKEDKTYAEYMWHTSGNSPRRTINLLLHMSLIKIDKGNRFWMHDEVRDLGRYIVMEENFKDPGERRWVRIDENTIDILRSKNKKGAVQALSLCISHDITPDEIACLPELWFLGGKGLTFVGDFENCLRSLRWLSWLCCSLDFSATNLYLENLVVLNLSRSKITDDWGGWRQIQAAKLKILDLTECHELTKTPDFSKFGKLDKLILTKCRKLSTIDSSIGKLELLDTLDIRGCSSLQRLPEEIGSLENLLKIIMPYDKRVINLERQRDLNSYSNVRPLGIKQLPHSIGRLNLTHLDLSFCENLRELPDSIGELKSLVALHLGFTGIYSLPSSIGRLKNLKYLFLFRCKDLLELPHSLGELESLVKLNSSYLGISVLPDSIGRLVCLTHLCFHSCKNLCKLPDSIGELESLIKLDLKYSGISVIPNSIGRLKNLKYLLLSGCCELQELPNSIGDLESLLDLDVKFSSIFILPDSIGRLTNLMHLAYPISESLLQH</sequence>
<evidence type="ECO:0000313" key="6">
    <source>
        <dbReference type="Proteomes" id="UP001634007"/>
    </source>
</evidence>
<dbReference type="PROSITE" id="PS50104">
    <property type="entry name" value="TIR"/>
    <property type="match status" value="1"/>
</dbReference>
<evidence type="ECO:0000259" key="4">
    <source>
        <dbReference type="PROSITE" id="PS50104"/>
    </source>
</evidence>
<accession>A0ABD3JKB0</accession>
<dbReference type="InterPro" id="IPR032675">
    <property type="entry name" value="LRR_dom_sf"/>
</dbReference>
<keyword evidence="1" id="KW-0433">Leucine-rich repeat</keyword>
<dbReference type="SUPFAM" id="SSF52540">
    <property type="entry name" value="P-loop containing nucleoside triphosphate hydrolases"/>
    <property type="match status" value="1"/>
</dbReference>
<protein>
    <recommendedName>
        <fullName evidence="4">TIR domain-containing protein</fullName>
    </recommendedName>
</protein>
<dbReference type="PANTHER" id="PTHR11017">
    <property type="entry name" value="LEUCINE-RICH REPEAT-CONTAINING PROTEIN"/>
    <property type="match status" value="1"/>
</dbReference>
<dbReference type="Proteomes" id="UP001634007">
    <property type="component" value="Unassembled WGS sequence"/>
</dbReference>
<keyword evidence="3" id="KW-0611">Plant defense</keyword>
<dbReference type="Gene3D" id="3.40.50.10140">
    <property type="entry name" value="Toll/interleukin-1 receptor homology (TIR) domain"/>
    <property type="match status" value="1"/>
</dbReference>
<proteinExistence type="predicted"/>
<dbReference type="Pfam" id="PF00931">
    <property type="entry name" value="NB-ARC"/>
    <property type="match status" value="1"/>
</dbReference>
<dbReference type="Pfam" id="PF01582">
    <property type="entry name" value="TIR"/>
    <property type="match status" value="1"/>
</dbReference>
<dbReference type="InterPro" id="IPR055414">
    <property type="entry name" value="LRR_R13L4/SHOC2-like"/>
</dbReference>
<dbReference type="EMBL" id="JBJKBG010000008">
    <property type="protein sequence ID" value="KAL3728149.1"/>
    <property type="molecule type" value="Genomic_DNA"/>
</dbReference>
<dbReference type="SUPFAM" id="SSF52200">
    <property type="entry name" value="Toll/Interleukin receptor TIR domain"/>
    <property type="match status" value="1"/>
</dbReference>
<dbReference type="Pfam" id="PF23598">
    <property type="entry name" value="LRR_14"/>
    <property type="match status" value="1"/>
</dbReference>